<dbReference type="PANTHER" id="PTHR30346:SF29">
    <property type="entry name" value="LYSR SUBSTRATE-BINDING"/>
    <property type="match status" value="1"/>
</dbReference>
<evidence type="ECO:0000259" key="5">
    <source>
        <dbReference type="PROSITE" id="PS50931"/>
    </source>
</evidence>
<keyword evidence="7" id="KW-1185">Reference proteome</keyword>
<evidence type="ECO:0000313" key="6">
    <source>
        <dbReference type="EMBL" id="PXW77754.1"/>
    </source>
</evidence>
<evidence type="ECO:0000256" key="3">
    <source>
        <dbReference type="ARBA" id="ARBA00023125"/>
    </source>
</evidence>
<sequence length="289" mass="31166">MEMYQVRYFLAAARTLNFTRAAQECNVSQPSLTRAIQKLEEEFGGQLFRRERSLTHLTELGRQMVPHLQRTYDAAQAAKLLAKGIARQVHAPVTLGVAGTVSDPLGAALAQVADGLPGFQLSLVKADAASVMQSLFKGDVDAAVIPEPPDPPERLDTLVLAHQQFCLITSTRCAPLVDGTVGLQDLARLEWIDGDAHVTAAFLALCSEAGFEPRMRHSANVEGDLIDLVANGLGCAWVPQGLHLPDRVRQIVVDGVSLSRTTVFATVAGRKRSVATDALVRAIRARAWG</sequence>
<dbReference type="Pfam" id="PF00126">
    <property type="entry name" value="HTH_1"/>
    <property type="match status" value="1"/>
</dbReference>
<feature type="domain" description="HTH lysR-type" evidence="5">
    <location>
        <begin position="1"/>
        <end position="58"/>
    </location>
</feature>
<dbReference type="Proteomes" id="UP000248014">
    <property type="component" value="Unassembled WGS sequence"/>
</dbReference>
<dbReference type="CDD" id="cd05466">
    <property type="entry name" value="PBP2_LTTR_substrate"/>
    <property type="match status" value="1"/>
</dbReference>
<dbReference type="GO" id="GO:0032993">
    <property type="term" value="C:protein-DNA complex"/>
    <property type="evidence" value="ECO:0007669"/>
    <property type="project" value="TreeGrafter"/>
</dbReference>
<dbReference type="AlphaFoldDB" id="A0A2V3V9C1"/>
<evidence type="ECO:0000313" key="7">
    <source>
        <dbReference type="Proteomes" id="UP000248014"/>
    </source>
</evidence>
<dbReference type="GO" id="GO:0003677">
    <property type="term" value="F:DNA binding"/>
    <property type="evidence" value="ECO:0007669"/>
    <property type="project" value="UniProtKB-KW"/>
</dbReference>
<dbReference type="FunFam" id="1.10.10.10:FF:000001">
    <property type="entry name" value="LysR family transcriptional regulator"/>
    <property type="match status" value="1"/>
</dbReference>
<protein>
    <submittedName>
        <fullName evidence="6">DNA-binding transcriptional LysR family regulator</fullName>
    </submittedName>
</protein>
<dbReference type="PANTHER" id="PTHR30346">
    <property type="entry name" value="TRANSCRIPTIONAL DUAL REGULATOR HCAR-RELATED"/>
    <property type="match status" value="1"/>
</dbReference>
<name>A0A2V3V9C1_9SPHN</name>
<dbReference type="Gene3D" id="1.10.10.10">
    <property type="entry name" value="Winged helix-like DNA-binding domain superfamily/Winged helix DNA-binding domain"/>
    <property type="match status" value="1"/>
</dbReference>
<comment type="caution">
    <text evidence="6">The sequence shown here is derived from an EMBL/GenBank/DDBJ whole genome shotgun (WGS) entry which is preliminary data.</text>
</comment>
<keyword evidence="3 6" id="KW-0238">DNA-binding</keyword>
<dbReference type="SUPFAM" id="SSF53850">
    <property type="entry name" value="Periplasmic binding protein-like II"/>
    <property type="match status" value="1"/>
</dbReference>
<proteinExistence type="inferred from homology"/>
<dbReference type="Pfam" id="PF03466">
    <property type="entry name" value="LysR_substrate"/>
    <property type="match status" value="1"/>
</dbReference>
<dbReference type="RefSeq" id="WP_110298220.1">
    <property type="nucleotide sequence ID" value="NZ_QJJM01000004.1"/>
</dbReference>
<dbReference type="OrthoDB" id="9775392at2"/>
<dbReference type="InterPro" id="IPR005119">
    <property type="entry name" value="LysR_subst-bd"/>
</dbReference>
<evidence type="ECO:0000256" key="4">
    <source>
        <dbReference type="ARBA" id="ARBA00023163"/>
    </source>
</evidence>
<dbReference type="GO" id="GO:0003700">
    <property type="term" value="F:DNA-binding transcription factor activity"/>
    <property type="evidence" value="ECO:0007669"/>
    <property type="project" value="InterPro"/>
</dbReference>
<dbReference type="Gene3D" id="3.40.190.10">
    <property type="entry name" value="Periplasmic binding protein-like II"/>
    <property type="match status" value="2"/>
</dbReference>
<comment type="similarity">
    <text evidence="1">Belongs to the LysR transcriptional regulatory family.</text>
</comment>
<dbReference type="EMBL" id="QJJM01000004">
    <property type="protein sequence ID" value="PXW77754.1"/>
    <property type="molecule type" value="Genomic_DNA"/>
</dbReference>
<dbReference type="InterPro" id="IPR000847">
    <property type="entry name" value="LysR_HTH_N"/>
</dbReference>
<accession>A0A2V3V9C1</accession>
<keyword evidence="4" id="KW-0804">Transcription</keyword>
<evidence type="ECO:0000256" key="2">
    <source>
        <dbReference type="ARBA" id="ARBA00023015"/>
    </source>
</evidence>
<dbReference type="PRINTS" id="PR00039">
    <property type="entry name" value="HTHLYSR"/>
</dbReference>
<dbReference type="PROSITE" id="PS50931">
    <property type="entry name" value="HTH_LYSR"/>
    <property type="match status" value="1"/>
</dbReference>
<reference evidence="6 7" key="1">
    <citation type="submission" date="2018-05" db="EMBL/GenBank/DDBJ databases">
        <title>Genomic Encyclopedia of Type Strains, Phase IV (KMG-IV): sequencing the most valuable type-strain genomes for metagenomic binning, comparative biology and taxonomic classification.</title>
        <authorList>
            <person name="Goeker M."/>
        </authorList>
    </citation>
    <scope>NUCLEOTIDE SEQUENCE [LARGE SCALE GENOMIC DNA]</scope>
    <source>
        <strain evidence="6 7">DSM 3183</strain>
    </source>
</reference>
<dbReference type="InterPro" id="IPR036388">
    <property type="entry name" value="WH-like_DNA-bd_sf"/>
</dbReference>
<dbReference type="InterPro" id="IPR036390">
    <property type="entry name" value="WH_DNA-bd_sf"/>
</dbReference>
<gene>
    <name evidence="6" type="ORF">C7451_104250</name>
</gene>
<dbReference type="SUPFAM" id="SSF46785">
    <property type="entry name" value="Winged helix' DNA-binding domain"/>
    <property type="match status" value="1"/>
</dbReference>
<organism evidence="6 7">
    <name type="scientific">Blastomonas natatoria</name>
    <dbReference type="NCBI Taxonomy" id="34015"/>
    <lineage>
        <taxon>Bacteria</taxon>
        <taxon>Pseudomonadati</taxon>
        <taxon>Pseudomonadota</taxon>
        <taxon>Alphaproteobacteria</taxon>
        <taxon>Sphingomonadales</taxon>
        <taxon>Sphingomonadaceae</taxon>
        <taxon>Blastomonas</taxon>
    </lineage>
</organism>
<keyword evidence="2" id="KW-0805">Transcription regulation</keyword>
<evidence type="ECO:0000256" key="1">
    <source>
        <dbReference type="ARBA" id="ARBA00009437"/>
    </source>
</evidence>